<organism evidence="2 3">
    <name type="scientific">Ancylomarina euxinus</name>
    <dbReference type="NCBI Taxonomy" id="2283627"/>
    <lineage>
        <taxon>Bacteria</taxon>
        <taxon>Pseudomonadati</taxon>
        <taxon>Bacteroidota</taxon>
        <taxon>Bacteroidia</taxon>
        <taxon>Marinilabiliales</taxon>
        <taxon>Marinifilaceae</taxon>
        <taxon>Ancylomarina</taxon>
    </lineage>
</organism>
<dbReference type="Proteomes" id="UP000285794">
    <property type="component" value="Unassembled WGS sequence"/>
</dbReference>
<keyword evidence="3" id="KW-1185">Reference proteome</keyword>
<sequence length="100" mass="11478">MKEKYQKFIPSLRERHSLTHYDLKAKRNELATLKQHFVFNAFFIYGGPAAIADVLMRNIILKLLKNDLCQLILGRDNDMNTKVKAATHGVTALHLNSKLI</sequence>
<dbReference type="EMBL" id="QQWG01000015">
    <property type="protein sequence ID" value="RRG20023.1"/>
    <property type="molecule type" value="Genomic_DNA"/>
</dbReference>
<evidence type="ECO:0000256" key="1">
    <source>
        <dbReference type="SAM" id="Phobius"/>
    </source>
</evidence>
<proteinExistence type="predicted"/>
<feature type="transmembrane region" description="Helical" evidence="1">
    <location>
        <begin position="37"/>
        <end position="56"/>
    </location>
</feature>
<dbReference type="AlphaFoldDB" id="A0A425XYF1"/>
<keyword evidence="1" id="KW-0472">Membrane</keyword>
<name>A0A425XYF1_9BACT</name>
<accession>A0A425XYF1</accession>
<keyword evidence="1" id="KW-1133">Transmembrane helix</keyword>
<comment type="caution">
    <text evidence="2">The sequence shown here is derived from an EMBL/GenBank/DDBJ whole genome shotgun (WGS) entry which is preliminary data.</text>
</comment>
<evidence type="ECO:0000313" key="2">
    <source>
        <dbReference type="EMBL" id="RRG20023.1"/>
    </source>
</evidence>
<evidence type="ECO:0000313" key="3">
    <source>
        <dbReference type="Proteomes" id="UP000285794"/>
    </source>
</evidence>
<keyword evidence="1" id="KW-0812">Transmembrane</keyword>
<reference evidence="2 3" key="1">
    <citation type="submission" date="2018-07" db="EMBL/GenBank/DDBJ databases">
        <title>Draft genome sequence of Ancylomarina sp. M1P.</title>
        <authorList>
            <person name="Yadav S."/>
            <person name="Villanueva L."/>
            <person name="Damste J.S.S."/>
        </authorList>
    </citation>
    <scope>NUCLEOTIDE SEQUENCE [LARGE SCALE GENOMIC DNA]</scope>
    <source>
        <strain evidence="2 3">M1P</strain>
    </source>
</reference>
<protein>
    <submittedName>
        <fullName evidence="2">Uncharacterized protein</fullName>
    </submittedName>
</protein>
<gene>
    <name evidence="2" type="ORF">DWB61_13335</name>
</gene>